<keyword evidence="7" id="KW-1185">Reference proteome</keyword>
<organism evidence="6 7">
    <name type="scientific">Denitromonas halophila</name>
    <dbReference type="NCBI Taxonomy" id="1629404"/>
    <lineage>
        <taxon>Bacteria</taxon>
        <taxon>Pseudomonadati</taxon>
        <taxon>Pseudomonadota</taxon>
        <taxon>Betaproteobacteria</taxon>
        <taxon>Rhodocyclales</taxon>
        <taxon>Zoogloeaceae</taxon>
        <taxon>Denitromonas</taxon>
    </lineage>
</organism>
<keyword evidence="3" id="KW-0479">Metal-binding</keyword>
<dbReference type="Proteomes" id="UP000319502">
    <property type="component" value="Unassembled WGS sequence"/>
</dbReference>
<feature type="binding site" evidence="3">
    <location>
        <position position="84"/>
    </location>
    <ligand>
        <name>Cu cation</name>
        <dbReference type="ChEBI" id="CHEBI:23378"/>
    </ligand>
</feature>
<sequence>MSQRPLALTLFAVTALSLALVALSAQLTNGFTRWTFEALRRDAATTGRLSAPAVPLRTANGVTGTPWPNDTHTVYLVDFIYTQCPTICQALGGEYTRLQRQLRARFGAHSPVRLVSVAFDREHDTPTELQAYARRHRADDALWLIGTPASAQAADVLLQALGVVAVPDGLGGFVHNGAIHLIDSHGTVRGIYDLDQWPQALERALQLTGTPT</sequence>
<dbReference type="InterPro" id="IPR036249">
    <property type="entry name" value="Thioredoxin-like_sf"/>
</dbReference>
<evidence type="ECO:0000259" key="5">
    <source>
        <dbReference type="PROSITE" id="PS51352"/>
    </source>
</evidence>
<dbReference type="EMBL" id="VMNK01000006">
    <property type="protein sequence ID" value="TVO57717.1"/>
    <property type="molecule type" value="Genomic_DNA"/>
</dbReference>
<evidence type="ECO:0000313" key="6">
    <source>
        <dbReference type="EMBL" id="TVO57717.1"/>
    </source>
</evidence>
<dbReference type="Gene3D" id="3.40.30.10">
    <property type="entry name" value="Glutaredoxin"/>
    <property type="match status" value="1"/>
</dbReference>
<feature type="disulfide bond" description="Redox-active" evidence="4">
    <location>
        <begin position="84"/>
        <end position="88"/>
    </location>
</feature>
<evidence type="ECO:0000256" key="4">
    <source>
        <dbReference type="PIRSR" id="PIRSR603782-2"/>
    </source>
</evidence>
<accession>A0A557QXS4</accession>
<dbReference type="PROSITE" id="PS51352">
    <property type="entry name" value="THIOREDOXIN_2"/>
    <property type="match status" value="1"/>
</dbReference>
<evidence type="ECO:0000313" key="7">
    <source>
        <dbReference type="Proteomes" id="UP000319502"/>
    </source>
</evidence>
<comment type="caution">
    <text evidence="6">The sequence shown here is derived from an EMBL/GenBank/DDBJ whole genome shotgun (WGS) entry which is preliminary data.</text>
</comment>
<dbReference type="RefSeq" id="WP_144309172.1">
    <property type="nucleotide sequence ID" value="NZ_VMNK01000006.1"/>
</dbReference>
<protein>
    <submittedName>
        <fullName evidence="6">SCO family protein</fullName>
    </submittedName>
</protein>
<evidence type="ECO:0000256" key="1">
    <source>
        <dbReference type="ARBA" id="ARBA00010996"/>
    </source>
</evidence>
<dbReference type="OrthoDB" id="8550465at2"/>
<dbReference type="Pfam" id="PF02630">
    <property type="entry name" value="SCO1-SenC"/>
    <property type="match status" value="1"/>
</dbReference>
<evidence type="ECO:0000256" key="3">
    <source>
        <dbReference type="PIRSR" id="PIRSR603782-1"/>
    </source>
</evidence>
<comment type="similarity">
    <text evidence="1">Belongs to the SCO1/2 family.</text>
</comment>
<keyword evidence="2 3" id="KW-0186">Copper</keyword>
<evidence type="ECO:0000256" key="2">
    <source>
        <dbReference type="ARBA" id="ARBA00023008"/>
    </source>
</evidence>
<dbReference type="GO" id="GO:0046872">
    <property type="term" value="F:metal ion binding"/>
    <property type="evidence" value="ECO:0007669"/>
    <property type="project" value="UniProtKB-KW"/>
</dbReference>
<dbReference type="SUPFAM" id="SSF52833">
    <property type="entry name" value="Thioredoxin-like"/>
    <property type="match status" value="1"/>
</dbReference>
<keyword evidence="4" id="KW-1015">Disulfide bond</keyword>
<dbReference type="InterPro" id="IPR013766">
    <property type="entry name" value="Thioredoxin_domain"/>
</dbReference>
<dbReference type="AlphaFoldDB" id="A0A557QXS4"/>
<name>A0A557QXS4_9RHOO</name>
<feature type="binding site" evidence="3">
    <location>
        <position position="88"/>
    </location>
    <ligand>
        <name>Cu cation</name>
        <dbReference type="ChEBI" id="CHEBI:23378"/>
    </ligand>
</feature>
<reference evidence="6 7" key="1">
    <citation type="submission" date="2019-07" db="EMBL/GenBank/DDBJ databases">
        <title>The pathways for chlorine oxyanion respiration interact through the shared metabolite chlorate.</title>
        <authorList>
            <person name="Barnum T.P."/>
            <person name="Cheng Y."/>
            <person name="Hill K.A."/>
            <person name="Lucas L.N."/>
            <person name="Carlson H.K."/>
            <person name="Coates J.D."/>
        </authorList>
    </citation>
    <scope>NUCLEOTIDE SEQUENCE [LARGE SCALE GENOMIC DNA]</scope>
    <source>
        <strain evidence="6 7">SFB-3</strain>
    </source>
</reference>
<dbReference type="CDD" id="cd02968">
    <property type="entry name" value="SCO"/>
    <property type="match status" value="1"/>
</dbReference>
<feature type="binding site" evidence="3">
    <location>
        <position position="175"/>
    </location>
    <ligand>
        <name>Cu cation</name>
        <dbReference type="ChEBI" id="CHEBI:23378"/>
    </ligand>
</feature>
<proteinExistence type="inferred from homology"/>
<gene>
    <name evidence="6" type="ORF">FHP91_08605</name>
</gene>
<feature type="domain" description="Thioredoxin" evidence="5">
    <location>
        <begin position="45"/>
        <end position="210"/>
    </location>
</feature>
<dbReference type="InterPro" id="IPR003782">
    <property type="entry name" value="SCO1/SenC"/>
</dbReference>